<feature type="coiled-coil region" evidence="1">
    <location>
        <begin position="218"/>
        <end position="252"/>
    </location>
</feature>
<sequence>MSPLGVAVRKGIPNKNPKGTIRAERENLRASTLQLLTDNDTLRASKVDMTATIQALSEDKDALQDALKNATTDNQDLRALIETLNQKINDLETSIEASDRAREVEKADADKLKASNVNLSKANEDLEARLQRATPAKTCHAASTPSLANDTMNHLAAYNNERDMLVQGIGTHTRYVQKEQNKTIALKQCLEGIKADNAILNPSANNHMRSFALAAYNKAVAEAHLAHLRRALVQAQARNAALEQEVAVHVQKRVKRVPQQ</sequence>
<accession>A0A1V8SHP3</accession>
<proteinExistence type="predicted"/>
<gene>
    <name evidence="2" type="ORF">B0A48_15334</name>
</gene>
<name>A0A1V8SHP3_9PEZI</name>
<dbReference type="EMBL" id="NAJO01000044">
    <property type="protein sequence ID" value="OQN98668.1"/>
    <property type="molecule type" value="Genomic_DNA"/>
</dbReference>
<keyword evidence="1" id="KW-0175">Coiled coil</keyword>
<keyword evidence="3" id="KW-1185">Reference proteome</keyword>
<evidence type="ECO:0000313" key="2">
    <source>
        <dbReference type="EMBL" id="OQN98668.1"/>
    </source>
</evidence>
<feature type="coiled-coil region" evidence="1">
    <location>
        <begin position="46"/>
        <end position="129"/>
    </location>
</feature>
<evidence type="ECO:0000313" key="3">
    <source>
        <dbReference type="Proteomes" id="UP000192596"/>
    </source>
</evidence>
<evidence type="ECO:0000256" key="1">
    <source>
        <dbReference type="SAM" id="Coils"/>
    </source>
</evidence>
<dbReference type="Gene3D" id="1.20.5.340">
    <property type="match status" value="1"/>
</dbReference>
<dbReference type="Proteomes" id="UP000192596">
    <property type="component" value="Unassembled WGS sequence"/>
</dbReference>
<organism evidence="2 3">
    <name type="scientific">Cryoendolithus antarcticus</name>
    <dbReference type="NCBI Taxonomy" id="1507870"/>
    <lineage>
        <taxon>Eukaryota</taxon>
        <taxon>Fungi</taxon>
        <taxon>Dikarya</taxon>
        <taxon>Ascomycota</taxon>
        <taxon>Pezizomycotina</taxon>
        <taxon>Dothideomycetes</taxon>
        <taxon>Dothideomycetidae</taxon>
        <taxon>Cladosporiales</taxon>
        <taxon>Cladosporiaceae</taxon>
        <taxon>Cryoendolithus</taxon>
    </lineage>
</organism>
<dbReference type="InParanoid" id="A0A1V8SHP3"/>
<reference evidence="3" key="1">
    <citation type="submission" date="2017-03" db="EMBL/GenBank/DDBJ databases">
        <title>Genomes of endolithic fungi from Antarctica.</title>
        <authorList>
            <person name="Coleine C."/>
            <person name="Masonjones S."/>
            <person name="Stajich J.E."/>
        </authorList>
    </citation>
    <scope>NUCLEOTIDE SEQUENCE [LARGE SCALE GENOMIC DNA]</scope>
    <source>
        <strain evidence="3">CCFEE 5527</strain>
    </source>
</reference>
<dbReference type="AlphaFoldDB" id="A0A1V8SHP3"/>
<comment type="caution">
    <text evidence="2">The sequence shown here is derived from an EMBL/GenBank/DDBJ whole genome shotgun (WGS) entry which is preliminary data.</text>
</comment>
<protein>
    <submittedName>
        <fullName evidence="2">Uncharacterized protein</fullName>
    </submittedName>
</protein>